<evidence type="ECO:0000313" key="2">
    <source>
        <dbReference type="Proteomes" id="UP000254893"/>
    </source>
</evidence>
<protein>
    <submittedName>
        <fullName evidence="1">Clostripain family</fullName>
    </submittedName>
</protein>
<dbReference type="EMBL" id="UGYW01000002">
    <property type="protein sequence ID" value="SUJ29046.1"/>
    <property type="molecule type" value="Genomic_DNA"/>
</dbReference>
<dbReference type="RefSeq" id="WP_115171712.1">
    <property type="nucleotide sequence ID" value="NZ_UGYW01000002.1"/>
</dbReference>
<dbReference type="Pfam" id="PF03415">
    <property type="entry name" value="Peptidase_C11"/>
    <property type="match status" value="1"/>
</dbReference>
<dbReference type="PANTHER" id="PTHR37835:SF1">
    <property type="entry name" value="ALPHA-CLOSTRIPAIN"/>
    <property type="match status" value="1"/>
</dbReference>
<proteinExistence type="predicted"/>
<reference evidence="1 2" key="1">
    <citation type="submission" date="2018-06" db="EMBL/GenBank/DDBJ databases">
        <authorList>
            <consortium name="Pathogen Informatics"/>
            <person name="Doyle S."/>
        </authorList>
    </citation>
    <scope>NUCLEOTIDE SEQUENCE [LARGE SCALE GENOMIC DNA]</scope>
    <source>
        <strain evidence="1 2">NCTC11388</strain>
    </source>
</reference>
<name>A0A380CUH7_SPHSI</name>
<gene>
    <name evidence="1" type="ORF">NCTC11388_04515</name>
</gene>
<sequence>MRILIYLYITATLFFATGCAKDDKDTAIPVSARTVMVYMAANNSLSSDAYKNLNQMEEGFTGIDGKLIVYARIFGQQPKLYEIVYDTSPEIKSKVLKTYNDHDSSDPDIMKMIFADMKNLAPSHSYGAILWSHATNWAPANAGKISVRSFGDDNYSKMDVQVLKSALPSELDFLIFDACSMASVEVLYELRHVAPYILASPTEVLSVGMPYHQINSLLYDTDVKKGLSAIAKAYIAYYEQKSGLEQSATFSLVDTRAMAGLARETQLLLSQNPEVIPTINRNNVQRLDLDPATPVKAYDFLDMFEKHFQPEKLQSLKTAIEKTVVYKAHTANFLGKPILAFSGLSGYIPVKEEASLAPFYQTLSWSKDAGYDKLFWW</sequence>
<dbReference type="Proteomes" id="UP000254893">
    <property type="component" value="Unassembled WGS sequence"/>
</dbReference>
<evidence type="ECO:0000313" key="1">
    <source>
        <dbReference type="EMBL" id="SUJ29046.1"/>
    </source>
</evidence>
<dbReference type="AlphaFoldDB" id="A0A380CUH7"/>
<dbReference type="Gene3D" id="3.40.50.11970">
    <property type="match status" value="1"/>
</dbReference>
<organism evidence="1 2">
    <name type="scientific">Sphingobacterium spiritivorum</name>
    <name type="common">Flavobacterium spiritivorum</name>
    <dbReference type="NCBI Taxonomy" id="258"/>
    <lineage>
        <taxon>Bacteria</taxon>
        <taxon>Pseudomonadati</taxon>
        <taxon>Bacteroidota</taxon>
        <taxon>Sphingobacteriia</taxon>
        <taxon>Sphingobacteriales</taxon>
        <taxon>Sphingobacteriaceae</taxon>
        <taxon>Sphingobacterium</taxon>
    </lineage>
</organism>
<dbReference type="PANTHER" id="PTHR37835">
    <property type="entry name" value="ALPHA-CLOSTRIPAIN"/>
    <property type="match status" value="1"/>
</dbReference>
<accession>A0A380CUH7</accession>
<dbReference type="InterPro" id="IPR005077">
    <property type="entry name" value="Peptidase_C11"/>
</dbReference>
<dbReference type="PROSITE" id="PS51257">
    <property type="entry name" value="PROKAR_LIPOPROTEIN"/>
    <property type="match status" value="1"/>
</dbReference>